<proteinExistence type="predicted"/>
<dbReference type="Proteomes" id="UP000019375">
    <property type="component" value="Unassembled WGS sequence"/>
</dbReference>
<dbReference type="EMBL" id="HG316470">
    <property type="protein sequence ID" value="CDF91978.1"/>
    <property type="molecule type" value="Genomic_DNA"/>
</dbReference>
<dbReference type="AlphaFoldDB" id="A0A8J2XEP8"/>
<dbReference type="CDD" id="cd22876">
    <property type="entry name" value="Acm1_CIR"/>
    <property type="match status" value="1"/>
</dbReference>
<evidence type="ECO:0000313" key="2">
    <source>
        <dbReference type="Proteomes" id="UP000019375"/>
    </source>
</evidence>
<keyword evidence="2" id="KW-1185">Reference proteome</keyword>
<gene>
    <name evidence="1" type="ORF">BN860_00210g</name>
</gene>
<dbReference type="OrthoDB" id="4069241at2759"/>
<name>A0A8J2XEP8_ZYGB2</name>
<accession>A0A8J2XEP8</accession>
<reference evidence="2" key="1">
    <citation type="journal article" date="2013" name="Genome Announc.">
        <title>Genome sequence of the food spoilage yeast Zygosaccharomyces bailii CLIB 213(T).</title>
        <authorList>
            <person name="Galeote V."/>
            <person name="Bigey F."/>
            <person name="Devillers H."/>
            <person name="Neuveglise C."/>
            <person name="Dequin S."/>
        </authorList>
    </citation>
    <scope>NUCLEOTIDE SEQUENCE [LARGE SCALE GENOMIC DNA]</scope>
    <source>
        <strain evidence="2">CLIB 213 / ATCC 58445 / CBS 680 / CCRC 21525 / NBRC 1098 / NCYC 1416 / NRRL Y-2227</strain>
    </source>
</reference>
<protein>
    <submittedName>
        <fullName evidence="1">ZYBA0S17-00210g1_1</fullName>
    </submittedName>
</protein>
<sequence length="223" mass="25202">MSSPSKRRTALAGKSTNIRANTIHKGIQFNSSLSPSKRSHVNVGYALRHSPVRNVPSSSIEKTPSPALPFIIHEETSEERATTLINHMSLTKASSNYHDENDFTAVKENMSPSKLNKKAGKLPIKRVVPATAGRRPLQNLSISEHKGYVEDPRTREILPLTLHYTRKTILPSFVTPPRDERLRNYFSIMAHEDDHTKLLTSRSTDDIPKDKVIRKLEFKICEN</sequence>
<organism evidence="1 2">
    <name type="scientific">Zygosaccharomyces bailii (strain CLIB 213 / ATCC 58445 / CBS 680 / BCRC 21525 / NBRC 1098 / NCYC 1416 / NRRL Y-2227)</name>
    <dbReference type="NCBI Taxonomy" id="1333698"/>
    <lineage>
        <taxon>Eukaryota</taxon>
        <taxon>Fungi</taxon>
        <taxon>Dikarya</taxon>
        <taxon>Ascomycota</taxon>
        <taxon>Saccharomycotina</taxon>
        <taxon>Saccharomycetes</taxon>
        <taxon>Saccharomycetales</taxon>
        <taxon>Saccharomycetaceae</taxon>
        <taxon>Zygosaccharomyces</taxon>
    </lineage>
</organism>
<evidence type="ECO:0000313" key="1">
    <source>
        <dbReference type="EMBL" id="CDF91978.1"/>
    </source>
</evidence>